<dbReference type="EMBL" id="FLOB01000004">
    <property type="protein sequence ID" value="SBS31880.1"/>
    <property type="molecule type" value="Genomic_DNA"/>
</dbReference>
<keyword evidence="1" id="KW-1133">Transmembrane helix</keyword>
<evidence type="ECO:0000313" key="3">
    <source>
        <dbReference type="Proteomes" id="UP000092544"/>
    </source>
</evidence>
<feature type="transmembrane region" description="Helical" evidence="1">
    <location>
        <begin position="402"/>
        <end position="419"/>
    </location>
</feature>
<evidence type="ECO:0008006" key="4">
    <source>
        <dbReference type="Google" id="ProtNLM"/>
    </source>
</evidence>
<feature type="transmembrane region" description="Helical" evidence="1">
    <location>
        <begin position="186"/>
        <end position="206"/>
    </location>
</feature>
<evidence type="ECO:0000256" key="1">
    <source>
        <dbReference type="SAM" id="Phobius"/>
    </source>
</evidence>
<accession>A0A1A8TIB2</accession>
<reference evidence="2 3" key="1">
    <citation type="submission" date="2016-06" db="EMBL/GenBank/DDBJ databases">
        <authorList>
            <person name="Kjaerup R.B."/>
            <person name="Dalgaard T.S."/>
            <person name="Juul-Madsen H.R."/>
        </authorList>
    </citation>
    <scope>NUCLEOTIDE SEQUENCE [LARGE SCALE GENOMIC DNA]</scope>
    <source>
        <strain evidence="2 3">CECT 8886</strain>
    </source>
</reference>
<feature type="transmembrane region" description="Helical" evidence="1">
    <location>
        <begin position="323"/>
        <end position="352"/>
    </location>
</feature>
<evidence type="ECO:0000313" key="2">
    <source>
        <dbReference type="EMBL" id="SBS31880.1"/>
    </source>
</evidence>
<feature type="transmembrane region" description="Helical" evidence="1">
    <location>
        <begin position="288"/>
        <end position="311"/>
    </location>
</feature>
<sequence>MPALNKFTGWLVLGTLVFYLLSVAGWVNTALPTLCAWGANAAMWKTLPKGAKRQVLILMGIGVLALIFAATQGIWMTWREVLAINLPMLAMFVAVSFLDLTSSRDTSRPLPKGLKAIVNTAFGVQLLGAVINMSVIMVFADRMKGIGRLSSTQQFVITRSFSAAAWWSPFFVATGVALTYSPGMKWQHTVIPGIFMGLMSVAFSTIQAYRRTKGDFEGYPIRRESLFVPLLLSIAVIICHFTWQNISILVLICLIAPIATMLLMKARPRKQALLSFVDDKLPRIGSQFALFLAAGLFSNGIKAIILCYPQVFDVTSSHFSVFIFAVTLAGMILVSFVGVHPIISIAVVSPILLPLHPEPTQLGFLFFSAWAISTGSSALTGLGLLMTGRYQVPASVIVNNNWRYALCMWFLASFVNAAFL</sequence>
<feature type="transmembrane region" description="Helical" evidence="1">
    <location>
        <begin position="226"/>
        <end position="243"/>
    </location>
</feature>
<feature type="transmembrane region" description="Helical" evidence="1">
    <location>
        <begin position="161"/>
        <end position="180"/>
    </location>
</feature>
<feature type="transmembrane region" description="Helical" evidence="1">
    <location>
        <begin position="55"/>
        <end position="75"/>
    </location>
</feature>
<protein>
    <recommendedName>
        <fullName evidence="4">Citrate transporter</fullName>
    </recommendedName>
</protein>
<keyword evidence="1" id="KW-0812">Transmembrane</keyword>
<feature type="transmembrane region" description="Helical" evidence="1">
    <location>
        <begin position="364"/>
        <end position="390"/>
    </location>
</feature>
<gene>
    <name evidence="2" type="ORF">MSP8886_02271</name>
</gene>
<dbReference type="AlphaFoldDB" id="A0A1A8TIB2"/>
<organism evidence="2 3">
    <name type="scientific">Marinomonas spartinae</name>
    <dbReference type="NCBI Taxonomy" id="1792290"/>
    <lineage>
        <taxon>Bacteria</taxon>
        <taxon>Pseudomonadati</taxon>
        <taxon>Pseudomonadota</taxon>
        <taxon>Gammaproteobacteria</taxon>
        <taxon>Oceanospirillales</taxon>
        <taxon>Oceanospirillaceae</taxon>
        <taxon>Marinomonas</taxon>
    </lineage>
</organism>
<dbReference type="RefSeq" id="WP_067016433.1">
    <property type="nucleotide sequence ID" value="NZ_FLOB01000004.1"/>
</dbReference>
<dbReference type="STRING" id="1792290.MSP8886_02271"/>
<keyword evidence="1" id="KW-0472">Membrane</keyword>
<proteinExistence type="predicted"/>
<feature type="transmembrane region" description="Helical" evidence="1">
    <location>
        <begin position="82"/>
        <end position="100"/>
    </location>
</feature>
<feature type="transmembrane region" description="Helical" evidence="1">
    <location>
        <begin position="120"/>
        <end position="140"/>
    </location>
</feature>
<name>A0A1A8TIB2_9GAMM</name>
<dbReference type="Proteomes" id="UP000092544">
    <property type="component" value="Unassembled WGS sequence"/>
</dbReference>
<feature type="transmembrane region" description="Helical" evidence="1">
    <location>
        <begin position="7"/>
        <end position="27"/>
    </location>
</feature>
<keyword evidence="3" id="KW-1185">Reference proteome</keyword>
<dbReference type="OrthoDB" id="8523687at2"/>